<dbReference type="SUPFAM" id="SSF49373">
    <property type="entry name" value="Invasin/intimin cell-adhesion fragments"/>
    <property type="match status" value="1"/>
</dbReference>
<accession>A0A1M6FAS6</accession>
<dbReference type="InterPro" id="IPR051588">
    <property type="entry name" value="Cobalamin_Transport"/>
</dbReference>
<keyword evidence="3" id="KW-0812">Transmembrane</keyword>
<protein>
    <submittedName>
        <fullName evidence="5">LPXTG-motif cell wall anchor domain-containing protein</fullName>
    </submittedName>
</protein>
<dbReference type="Pfam" id="PF02368">
    <property type="entry name" value="Big_2"/>
    <property type="match status" value="1"/>
</dbReference>
<dbReference type="InterPro" id="IPR008964">
    <property type="entry name" value="Invasin/intimin_cell_adhesion"/>
</dbReference>
<evidence type="ECO:0000256" key="3">
    <source>
        <dbReference type="SAM" id="Phobius"/>
    </source>
</evidence>
<name>A0A1M6FAS6_9CLOT</name>
<feature type="compositionally biased region" description="Basic and acidic residues" evidence="2">
    <location>
        <begin position="1520"/>
        <end position="1529"/>
    </location>
</feature>
<dbReference type="Pfam" id="PF00432">
    <property type="entry name" value="Prenyltrans"/>
    <property type="match status" value="3"/>
</dbReference>
<dbReference type="RefSeq" id="WP_073005759.1">
    <property type="nucleotide sequence ID" value="NZ_FQZO01000002.1"/>
</dbReference>
<feature type="region of interest" description="Disordered" evidence="2">
    <location>
        <begin position="1509"/>
        <end position="1574"/>
    </location>
</feature>
<keyword evidence="3" id="KW-0472">Membrane</keyword>
<dbReference type="Proteomes" id="UP000184080">
    <property type="component" value="Unassembled WGS sequence"/>
</dbReference>
<sequence length="1605" mass="176963">MKSNKLKIKFMGLMAALVFLLNTLFSMPLIANAENIKVNIGSEIESTALYVKNLNRYSFTETMALNKSNENIDLSKLNILNKYNSLNTYSSNVINIISAGGNPYNYKGVNYVGELVKSQQKSGYFVVNSEFEDISAENTAKAIIALDMAGAQYNKEAAVKALMSLSKANNNGKSFDENVNVTALSLIALSGYKNVSGADNLIKAIIEYLKKEQLSDGSFAKNSLANDDFDAEGNVQATAMVIQALSSLGINPLSEEWSKEGKNLLEVLLSFRKDGKFIYNSSYPYTSSEASNSLALGALLDVKSGGSIYKSIRYNPNRIPASISVQASSPQLKQGKSLKLEAKVFDKEGTVISGEDVIWTVDDDSIASIDAAGTLKALKPGKVNVSAALKKDSSIKANKSFEIAAIKPSRISLELSKKSITVGETVKANIVVKDQDGDVINPVPEVIYEVKDSSILTISKDNVLKGIKPGKTTVEYSLKSDSNIKAAEEVLVKETSTLEDINEEDKKLIQTRIEELKELYAGETVEALAPLALNKVGAPESTLNRVYVKTGTSALIYSQNIIALIGANKDPYKYKDKRGNVINFVDLLQMSQRPKGDEFEGKFVVGKYLDPKSAMSLSYSIIALELAKAEYDKELAARALEDMMKKQSNEDSTYDKVEVQAFAVLALSSHGDMPGVNDTIASLISNIKSMQQKDGSFGGLKPARAISMVIQALAANNINPLSPEWTKEKNMLQTLLSYKANPRLGKTVAGFAASPNGNMDLTSTYYGMAALADLLKGESIFGIKNNLGGKPIVNPEITITGVQDNKIYDGSVNIEISVDKGEWKAFLNEKEFNGGKVQEAGKYNLKVVAEAEGIKITKEINFIVDSSPYENIKVRIEGNKGTLFNKEVKSSKADTNAFDVLVKAIGAENIAGSGTPGESYFINALMGEKASGNFGWSYYVKKGMEIDQPMVSVDLFEKIKDSQGKFNYDELVFYMTHYEYDGEFRLYTNIPEIKVRSVENRHEISVMSKDSKLPLKNVEINVENVGKVITDDKGKAYFMAPEGIYNMTLGKRTASHIEVVPNAYTLSLPVAEEVAEIEYKEEQLIEILKDPFIRDIKVDLKENKVISKEVFKNLQNKNKEIQFTSGELTWTFNGQDISSEDIKDIDVTVSYSSKNDKSIKENFKDAYVLSFAENGRLPGKAKIKLNIKDKVDSKKLFLYYYNEEKQRAEKIAGPLVVNGDGLVEFYLVHNSDYFLSSIDGEAEKADKLLQVIKEVSQHYSGKDKYTFRNIMALRHLSQDINMDTNILKKYVEIKEIRNLSTAVHNVISLVAAGENPKNYKGVNYVKPLEKAQREDGRFSIEDGDEIWPTLQAYALMALDMSNGNYDKEKAVSALVNMAKNGYYGDVDSTSMVITALAPHKEIKGVKEVISSSLDFIKKSQLENGGFSSYGSENPYTISAVIQALVANGEDIYGEKWSKNGINTIDALLKYKEGNHFIYKSSWGEDIEMATEQAFSALADAYKNKSMYQEIKSQSNDESEKEAPIIKDEDTNPDDNEKELGNNNSETNVPKDKNSTSSNKDNSNNSTAGENLPKTGSNLDGNFLIIMSISIIALGVLMMRKKNKIS</sequence>
<dbReference type="EMBL" id="FQZO01000002">
    <property type="protein sequence ID" value="SHI94783.1"/>
    <property type="molecule type" value="Genomic_DNA"/>
</dbReference>
<dbReference type="PANTHER" id="PTHR10559:SF18">
    <property type="entry name" value="TRANSCOBALAMIN II"/>
    <property type="match status" value="1"/>
</dbReference>
<organism evidence="5 6">
    <name type="scientific">Clostridium amylolyticum</name>
    <dbReference type="NCBI Taxonomy" id="1121298"/>
    <lineage>
        <taxon>Bacteria</taxon>
        <taxon>Bacillati</taxon>
        <taxon>Bacillota</taxon>
        <taxon>Clostridia</taxon>
        <taxon>Eubacteriales</taxon>
        <taxon>Clostridiaceae</taxon>
        <taxon>Clostridium</taxon>
    </lineage>
</organism>
<reference evidence="5 6" key="1">
    <citation type="submission" date="2016-11" db="EMBL/GenBank/DDBJ databases">
        <authorList>
            <person name="Jaros S."/>
            <person name="Januszkiewicz K."/>
            <person name="Wedrychowicz H."/>
        </authorList>
    </citation>
    <scope>NUCLEOTIDE SEQUENCE [LARGE SCALE GENOMIC DNA]</scope>
    <source>
        <strain evidence="5 6">DSM 21864</strain>
    </source>
</reference>
<gene>
    <name evidence="5" type="ORF">SAMN05444401_1868</name>
</gene>
<dbReference type="SMART" id="SM00635">
    <property type="entry name" value="BID_2"/>
    <property type="match status" value="2"/>
</dbReference>
<keyword evidence="1" id="KW-0677">Repeat</keyword>
<dbReference type="OrthoDB" id="1870898at2"/>
<evidence type="ECO:0000256" key="2">
    <source>
        <dbReference type="SAM" id="MobiDB-lite"/>
    </source>
</evidence>
<dbReference type="InterPro" id="IPR008930">
    <property type="entry name" value="Terpenoid_cyclase/PrenylTrfase"/>
</dbReference>
<dbReference type="Gene3D" id="1.50.10.20">
    <property type="match status" value="3"/>
</dbReference>
<keyword evidence="6" id="KW-1185">Reference proteome</keyword>
<evidence type="ECO:0000259" key="4">
    <source>
        <dbReference type="SMART" id="SM00635"/>
    </source>
</evidence>
<feature type="transmembrane region" description="Helical" evidence="3">
    <location>
        <begin position="1580"/>
        <end position="1598"/>
    </location>
</feature>
<dbReference type="STRING" id="1121298.SAMN05444401_1868"/>
<evidence type="ECO:0000313" key="5">
    <source>
        <dbReference type="EMBL" id="SHI94783.1"/>
    </source>
</evidence>
<feature type="compositionally biased region" description="Low complexity" evidence="2">
    <location>
        <begin position="1554"/>
        <end position="1566"/>
    </location>
</feature>
<dbReference type="CDD" id="cd00688">
    <property type="entry name" value="ISOPREN_C2_like"/>
    <property type="match status" value="2"/>
</dbReference>
<proteinExistence type="predicted"/>
<evidence type="ECO:0000256" key="1">
    <source>
        <dbReference type="ARBA" id="ARBA00022737"/>
    </source>
</evidence>
<feature type="domain" description="BIG2" evidence="4">
    <location>
        <begin position="319"/>
        <end position="399"/>
    </location>
</feature>
<dbReference type="Gene3D" id="2.60.40.1080">
    <property type="match status" value="2"/>
</dbReference>
<dbReference type="InterPro" id="IPR003343">
    <property type="entry name" value="Big_2"/>
</dbReference>
<dbReference type="SUPFAM" id="SSF48239">
    <property type="entry name" value="Terpenoid cyclases/Protein prenyltransferases"/>
    <property type="match status" value="3"/>
</dbReference>
<dbReference type="GO" id="GO:0003824">
    <property type="term" value="F:catalytic activity"/>
    <property type="evidence" value="ECO:0007669"/>
    <property type="project" value="InterPro"/>
</dbReference>
<dbReference type="NCBIfam" id="TIGR01167">
    <property type="entry name" value="LPXTG_anchor"/>
    <property type="match status" value="1"/>
</dbReference>
<evidence type="ECO:0000313" key="6">
    <source>
        <dbReference type="Proteomes" id="UP000184080"/>
    </source>
</evidence>
<dbReference type="InterPro" id="IPR001330">
    <property type="entry name" value="Prenyltrans"/>
</dbReference>
<feature type="domain" description="BIG2" evidence="4">
    <location>
        <begin position="407"/>
        <end position="488"/>
    </location>
</feature>
<keyword evidence="3" id="KW-1133">Transmembrane helix</keyword>
<dbReference type="PANTHER" id="PTHR10559">
    <property type="entry name" value="TRANSCOBALAMIN-1/GASTRIC INTRINSIC FACTOR"/>
    <property type="match status" value="1"/>
</dbReference>